<evidence type="ECO:0000256" key="2">
    <source>
        <dbReference type="ARBA" id="ARBA00010644"/>
    </source>
</evidence>
<dbReference type="Pfam" id="PF01218">
    <property type="entry name" value="Coprogen_oxidas"/>
    <property type="match status" value="1"/>
</dbReference>
<gene>
    <name evidence="8" type="primary">hemF</name>
    <name evidence="8" type="ORF">ISR29_05965</name>
</gene>
<reference evidence="8" key="1">
    <citation type="submission" date="2020-10" db="EMBL/GenBank/DDBJ databases">
        <title>Microbiome of the Black Sea water column analyzed by genome centric metagenomics.</title>
        <authorList>
            <person name="Cabello-Yeves P.J."/>
            <person name="Callieri C."/>
            <person name="Picazo A."/>
            <person name="Mehrshad M."/>
            <person name="Haro-Moreno J.M."/>
            <person name="Roda-Garcia J."/>
            <person name="Dzembekova N."/>
            <person name="Slabakova V."/>
            <person name="Slabakova N."/>
            <person name="Moncheva S."/>
            <person name="Rodriguez-Valera F."/>
        </authorList>
    </citation>
    <scope>NUCLEOTIDE SEQUENCE</scope>
    <source>
        <strain evidence="8">BS30m-G43</strain>
    </source>
</reference>
<evidence type="ECO:0000256" key="1">
    <source>
        <dbReference type="ARBA" id="ARBA00005168"/>
    </source>
</evidence>
<dbReference type="PIRSF" id="PIRSF000166">
    <property type="entry name" value="Coproporphyri_ox"/>
    <property type="match status" value="1"/>
</dbReference>
<dbReference type="SUPFAM" id="SSF102886">
    <property type="entry name" value="Coproporphyrinogen III oxidase"/>
    <property type="match status" value="1"/>
</dbReference>
<evidence type="ECO:0000256" key="5">
    <source>
        <dbReference type="ARBA" id="ARBA00023002"/>
    </source>
</evidence>
<accession>A0A937SI32</accession>
<evidence type="ECO:0000313" key="9">
    <source>
        <dbReference type="Proteomes" id="UP000705230"/>
    </source>
</evidence>
<evidence type="ECO:0000256" key="6">
    <source>
        <dbReference type="ARBA" id="ARBA00023133"/>
    </source>
</evidence>
<keyword evidence="7" id="KW-0627">Porphyrin biosynthesis</keyword>
<sequence length="300" mass="35102">MITTFEQHFKEIQTMIIDHYFSFETMKSCTVSDDFWKGSKGGGGRTFIIENGKFFDKAAINFSSISGAKLPQSARDNIKSKKAVSYRAMGVSVITHPKNPFIPTSHMNIRLFLLLNNKKEIIEWWVGGGYDLTPYFPYEKDCSMWHKDAKQHFDKFNKKYYKEFAKNCDDYFFLPHRKEKRGIGGVFFDNFNELGLDSSLEMLKNTSKTYLNSYLKIINRRKDRKYTSKDKSFQEYRRGRYAEFNLLYDRGTSFGLQSGGRIESILASLPPQASWIYKKDSFFIKNEKKLLSALNNKWRG</sequence>
<name>A0A937SI32_9GAMM</name>
<organism evidence="8 9">
    <name type="scientific">SAR86 cluster bacterium</name>
    <dbReference type="NCBI Taxonomy" id="2030880"/>
    <lineage>
        <taxon>Bacteria</taxon>
        <taxon>Pseudomonadati</taxon>
        <taxon>Pseudomonadota</taxon>
        <taxon>Gammaproteobacteria</taxon>
        <taxon>SAR86 cluster</taxon>
    </lineage>
</organism>
<evidence type="ECO:0000256" key="7">
    <source>
        <dbReference type="ARBA" id="ARBA00023244"/>
    </source>
</evidence>
<keyword evidence="5 8" id="KW-0560">Oxidoreductase</keyword>
<dbReference type="PRINTS" id="PR00073">
    <property type="entry name" value="COPRGNOXDASE"/>
</dbReference>
<comment type="similarity">
    <text evidence="2">Belongs to the aerobic coproporphyrinogen-III oxidase family.</text>
</comment>
<evidence type="ECO:0000313" key="8">
    <source>
        <dbReference type="EMBL" id="MBL6903730.1"/>
    </source>
</evidence>
<evidence type="ECO:0000256" key="4">
    <source>
        <dbReference type="ARBA" id="ARBA00012869"/>
    </source>
</evidence>
<dbReference type="NCBIfam" id="NF003727">
    <property type="entry name" value="PRK05330.1"/>
    <property type="match status" value="1"/>
</dbReference>
<dbReference type="PANTHER" id="PTHR10755">
    <property type="entry name" value="COPROPORPHYRINOGEN III OXIDASE, MITOCHONDRIAL"/>
    <property type="match status" value="1"/>
</dbReference>
<comment type="caution">
    <text evidence="8">The sequence shown here is derived from an EMBL/GenBank/DDBJ whole genome shotgun (WGS) entry which is preliminary data.</text>
</comment>
<proteinExistence type="inferred from homology"/>
<keyword evidence="6" id="KW-0350">Heme biosynthesis</keyword>
<dbReference type="InterPro" id="IPR036406">
    <property type="entry name" value="Coprogen_oxidase_aer_sf"/>
</dbReference>
<dbReference type="EC" id="1.3.3.3" evidence="4"/>
<dbReference type="GO" id="GO:0005737">
    <property type="term" value="C:cytoplasm"/>
    <property type="evidence" value="ECO:0007669"/>
    <property type="project" value="TreeGrafter"/>
</dbReference>
<protein>
    <recommendedName>
        <fullName evidence="4">coproporphyrinogen oxidase</fullName>
        <ecNumber evidence="4">1.3.3.3</ecNumber>
    </recommendedName>
</protein>
<evidence type="ECO:0000256" key="3">
    <source>
        <dbReference type="ARBA" id="ARBA00011738"/>
    </source>
</evidence>
<dbReference type="PANTHER" id="PTHR10755:SF0">
    <property type="entry name" value="OXYGEN-DEPENDENT COPROPORPHYRINOGEN-III OXIDASE, MITOCHONDRIAL"/>
    <property type="match status" value="1"/>
</dbReference>
<dbReference type="GO" id="GO:0004109">
    <property type="term" value="F:coproporphyrinogen oxidase activity"/>
    <property type="evidence" value="ECO:0007669"/>
    <property type="project" value="UniProtKB-EC"/>
</dbReference>
<comment type="subunit">
    <text evidence="3">Homodimer.</text>
</comment>
<dbReference type="Gene3D" id="3.40.1500.10">
    <property type="entry name" value="Coproporphyrinogen III oxidase, aerobic"/>
    <property type="match status" value="1"/>
</dbReference>
<dbReference type="Proteomes" id="UP000705230">
    <property type="component" value="Unassembled WGS sequence"/>
</dbReference>
<dbReference type="AlphaFoldDB" id="A0A937SI32"/>
<dbReference type="InterPro" id="IPR001260">
    <property type="entry name" value="Coprogen_oxidase_aer"/>
</dbReference>
<dbReference type="GO" id="GO:0006782">
    <property type="term" value="P:protoporphyrinogen IX biosynthetic process"/>
    <property type="evidence" value="ECO:0007669"/>
    <property type="project" value="TreeGrafter"/>
</dbReference>
<dbReference type="EMBL" id="JADHSG010000012">
    <property type="protein sequence ID" value="MBL6903730.1"/>
    <property type="molecule type" value="Genomic_DNA"/>
</dbReference>
<comment type="pathway">
    <text evidence="1">Porphyrin-containing compound metabolism; protoporphyrin-IX biosynthesis; protoporphyrinogen-IX from coproporphyrinogen-III (O2 route): step 1/1.</text>
</comment>